<dbReference type="InterPro" id="IPR032675">
    <property type="entry name" value="LRR_dom_sf"/>
</dbReference>
<accession>A0A818YD73</accession>
<comment type="caution">
    <text evidence="4">The sequence shown here is derived from an EMBL/GenBank/DDBJ whole genome shotgun (WGS) entry which is preliminary data.</text>
</comment>
<protein>
    <recommendedName>
        <fullName evidence="3">F-box domain-containing protein</fullName>
    </recommendedName>
</protein>
<name>A0A818YD73_9BILA</name>
<evidence type="ECO:0000256" key="1">
    <source>
        <dbReference type="SAM" id="MobiDB-lite"/>
    </source>
</evidence>
<dbReference type="Gene3D" id="3.80.10.10">
    <property type="entry name" value="Ribonuclease Inhibitor"/>
    <property type="match status" value="1"/>
</dbReference>
<sequence>MEQTKRHRQQNSITSNNKKKKLSNNSSSITHLEDLPNEIFYEIFGYLDFHYVYKAFSNLNIRFQNLLNYSIHSIKLNISSMSKSTFQYYYTHIIIPNKHCIKSLHLSNPFIINLIFKPFSFSIISNFIQLETLILNNIEKIYLTNILKQLISLPKLHSLVINSVDIVRCNNKFYCQLFRLPTLKYCKFNIPEDDHYDVLPFSTNEYSSIKHLVVENNIHLKKLDALLSYVPQLHRLSIHQLNQSFDKETQIFSSVLKYLTHCSIGKISISFDEFELLSKNIFHHLQVLYILKNCDEEYVNANRWEQLILSHIPYLKIFDIKFNIRIDNHLTVENLMNQFNSSFWFERQWFFTYNFRLKMFNFPVTIYSTRPYRRKYYKLYGDRRKTTDLYEEDTNIDSVSHVEIENEKIIIDCVNYFPNTTKLTLWNDTINISEYSLSTTLNQILPLQQLTTLVILDCYDQFINIIELLSFAINIHTFIIKFTVLNKNNLIVYYQCENFQLVSNRNNIKRLDRFYYGYYQEIIVILVICIHCVLKIQRKLNLIE</sequence>
<dbReference type="InterPro" id="IPR001810">
    <property type="entry name" value="F-box_dom"/>
</dbReference>
<dbReference type="AlphaFoldDB" id="A0A818YD73"/>
<feature type="transmembrane region" description="Helical" evidence="2">
    <location>
        <begin position="514"/>
        <end position="534"/>
    </location>
</feature>
<proteinExistence type="predicted"/>
<dbReference type="PROSITE" id="PS50181">
    <property type="entry name" value="FBOX"/>
    <property type="match status" value="1"/>
</dbReference>
<keyword evidence="2" id="KW-0812">Transmembrane</keyword>
<evidence type="ECO:0000256" key="2">
    <source>
        <dbReference type="SAM" id="Phobius"/>
    </source>
</evidence>
<gene>
    <name evidence="4" type="ORF">OTI717_LOCUS15782</name>
</gene>
<feature type="region of interest" description="Disordered" evidence="1">
    <location>
        <begin position="1"/>
        <end position="25"/>
    </location>
</feature>
<dbReference type="SUPFAM" id="SSF52047">
    <property type="entry name" value="RNI-like"/>
    <property type="match status" value="1"/>
</dbReference>
<reference evidence="4" key="1">
    <citation type="submission" date="2021-02" db="EMBL/GenBank/DDBJ databases">
        <authorList>
            <person name="Nowell W R."/>
        </authorList>
    </citation>
    <scope>NUCLEOTIDE SEQUENCE</scope>
</reference>
<evidence type="ECO:0000313" key="5">
    <source>
        <dbReference type="Proteomes" id="UP000663823"/>
    </source>
</evidence>
<feature type="domain" description="F-box" evidence="3">
    <location>
        <begin position="29"/>
        <end position="76"/>
    </location>
</feature>
<evidence type="ECO:0000259" key="3">
    <source>
        <dbReference type="PROSITE" id="PS50181"/>
    </source>
</evidence>
<keyword evidence="2" id="KW-0472">Membrane</keyword>
<dbReference type="EMBL" id="CAJOAX010001900">
    <property type="protein sequence ID" value="CAF3754783.1"/>
    <property type="molecule type" value="Genomic_DNA"/>
</dbReference>
<dbReference type="Proteomes" id="UP000663823">
    <property type="component" value="Unassembled WGS sequence"/>
</dbReference>
<keyword evidence="2" id="KW-1133">Transmembrane helix</keyword>
<evidence type="ECO:0000313" key="4">
    <source>
        <dbReference type="EMBL" id="CAF3754783.1"/>
    </source>
</evidence>
<organism evidence="4 5">
    <name type="scientific">Rotaria sordida</name>
    <dbReference type="NCBI Taxonomy" id="392033"/>
    <lineage>
        <taxon>Eukaryota</taxon>
        <taxon>Metazoa</taxon>
        <taxon>Spiralia</taxon>
        <taxon>Gnathifera</taxon>
        <taxon>Rotifera</taxon>
        <taxon>Eurotatoria</taxon>
        <taxon>Bdelloidea</taxon>
        <taxon>Philodinida</taxon>
        <taxon>Philodinidae</taxon>
        <taxon>Rotaria</taxon>
    </lineage>
</organism>